<organism evidence="1 2">
    <name type="scientific">Umbelopsis ramanniana AG</name>
    <dbReference type="NCBI Taxonomy" id="1314678"/>
    <lineage>
        <taxon>Eukaryota</taxon>
        <taxon>Fungi</taxon>
        <taxon>Fungi incertae sedis</taxon>
        <taxon>Mucoromycota</taxon>
        <taxon>Mucoromycotina</taxon>
        <taxon>Umbelopsidomycetes</taxon>
        <taxon>Umbelopsidales</taxon>
        <taxon>Umbelopsidaceae</taxon>
        <taxon>Umbelopsis</taxon>
    </lineage>
</organism>
<protein>
    <submittedName>
        <fullName evidence="1">Uncharacterized protein</fullName>
    </submittedName>
</protein>
<name>A0AAD5E9U9_UMBRA</name>
<proteinExistence type="predicted"/>
<dbReference type="EMBL" id="MU620931">
    <property type="protein sequence ID" value="KAI8578305.1"/>
    <property type="molecule type" value="Genomic_DNA"/>
</dbReference>
<evidence type="ECO:0000313" key="1">
    <source>
        <dbReference type="EMBL" id="KAI8578305.1"/>
    </source>
</evidence>
<sequence>MGIKETLIEKYTKCKACMTHGLYRIRVVYHNFGSGSTIISKRGVTVFIRRIKESKYTTTCNRNIPITSSFWKTIQECSITNGRIARPFYRSDRRRRVCSAAWAPTDKIMKGFRVGELHWSLTASVVGTGGILCQPAY</sequence>
<reference evidence="1" key="2">
    <citation type="journal article" date="2022" name="Proc. Natl. Acad. Sci. U.S.A.">
        <title>Diploid-dominant life cycles characterize the early evolution of Fungi.</title>
        <authorList>
            <person name="Amses K.R."/>
            <person name="Simmons D.R."/>
            <person name="Longcore J.E."/>
            <person name="Mondo S.J."/>
            <person name="Seto K."/>
            <person name="Jeronimo G.H."/>
            <person name="Bonds A.E."/>
            <person name="Quandt C.A."/>
            <person name="Davis W.J."/>
            <person name="Chang Y."/>
            <person name="Federici B.A."/>
            <person name="Kuo A."/>
            <person name="LaButti K."/>
            <person name="Pangilinan J."/>
            <person name="Andreopoulos W."/>
            <person name="Tritt A."/>
            <person name="Riley R."/>
            <person name="Hundley H."/>
            <person name="Johnson J."/>
            <person name="Lipzen A."/>
            <person name="Barry K."/>
            <person name="Lang B.F."/>
            <person name="Cuomo C.A."/>
            <person name="Buchler N.E."/>
            <person name="Grigoriev I.V."/>
            <person name="Spatafora J.W."/>
            <person name="Stajich J.E."/>
            <person name="James T.Y."/>
        </authorList>
    </citation>
    <scope>NUCLEOTIDE SEQUENCE</scope>
    <source>
        <strain evidence="1">AG</strain>
    </source>
</reference>
<gene>
    <name evidence="1" type="ORF">K450DRAFT_248203</name>
</gene>
<dbReference type="Proteomes" id="UP001206595">
    <property type="component" value="Unassembled WGS sequence"/>
</dbReference>
<reference evidence="1" key="1">
    <citation type="submission" date="2021-06" db="EMBL/GenBank/DDBJ databases">
        <authorList>
            <consortium name="DOE Joint Genome Institute"/>
            <person name="Mondo S.J."/>
            <person name="Amses K.R."/>
            <person name="Simmons D.R."/>
            <person name="Longcore J.E."/>
            <person name="Seto K."/>
            <person name="Alves G.H."/>
            <person name="Bonds A.E."/>
            <person name="Quandt C.A."/>
            <person name="Davis W.J."/>
            <person name="Chang Y."/>
            <person name="Letcher P.M."/>
            <person name="Powell M.J."/>
            <person name="Kuo A."/>
            <person name="Labutti K."/>
            <person name="Pangilinan J."/>
            <person name="Andreopoulos W."/>
            <person name="Tritt A."/>
            <person name="Riley R."/>
            <person name="Hundley H."/>
            <person name="Johnson J."/>
            <person name="Lipzen A."/>
            <person name="Barry K."/>
            <person name="Berbee M.L."/>
            <person name="Buchler N.E."/>
            <person name="Grigoriev I.V."/>
            <person name="Spatafora J.W."/>
            <person name="Stajich J.E."/>
            <person name="James T.Y."/>
        </authorList>
    </citation>
    <scope>NUCLEOTIDE SEQUENCE</scope>
    <source>
        <strain evidence="1">AG</strain>
    </source>
</reference>
<dbReference type="AlphaFoldDB" id="A0AAD5E9U9"/>
<evidence type="ECO:0000313" key="2">
    <source>
        <dbReference type="Proteomes" id="UP001206595"/>
    </source>
</evidence>
<comment type="caution">
    <text evidence="1">The sequence shown here is derived from an EMBL/GenBank/DDBJ whole genome shotgun (WGS) entry which is preliminary data.</text>
</comment>
<dbReference type="GeneID" id="75915537"/>
<keyword evidence="2" id="KW-1185">Reference proteome</keyword>
<accession>A0AAD5E9U9</accession>
<dbReference type="RefSeq" id="XP_051443309.1">
    <property type="nucleotide sequence ID" value="XM_051590193.1"/>
</dbReference>